<comment type="similarity">
    <text evidence="1">Belongs to the LysR transcriptional regulatory family.</text>
</comment>
<name>A0A1H7G1M4_STIAU</name>
<protein>
    <submittedName>
        <fullName evidence="7">Transcriptional regulator, LysR family</fullName>
    </submittedName>
</protein>
<keyword evidence="2" id="KW-0805">Transcription regulation</keyword>
<dbReference type="InterPro" id="IPR058163">
    <property type="entry name" value="LysR-type_TF_proteobact-type"/>
</dbReference>
<evidence type="ECO:0000256" key="2">
    <source>
        <dbReference type="ARBA" id="ARBA00023015"/>
    </source>
</evidence>
<dbReference type="InterPro" id="IPR005119">
    <property type="entry name" value="LysR_subst-bd"/>
</dbReference>
<dbReference type="CDD" id="cd08422">
    <property type="entry name" value="PBP2_CrgA_like"/>
    <property type="match status" value="1"/>
</dbReference>
<dbReference type="Pfam" id="PF03466">
    <property type="entry name" value="LysR_substrate"/>
    <property type="match status" value="1"/>
</dbReference>
<dbReference type="Pfam" id="PF00126">
    <property type="entry name" value="HTH_1"/>
    <property type="match status" value="1"/>
</dbReference>
<dbReference type="Gene3D" id="1.10.10.10">
    <property type="entry name" value="Winged helix-like DNA-binding domain superfamily/Winged helix DNA-binding domain"/>
    <property type="match status" value="1"/>
</dbReference>
<dbReference type="SUPFAM" id="SSF53850">
    <property type="entry name" value="Periplasmic binding protein-like II"/>
    <property type="match status" value="1"/>
</dbReference>
<dbReference type="InterPro" id="IPR000847">
    <property type="entry name" value="LysR_HTH_N"/>
</dbReference>
<dbReference type="OrthoDB" id="464481at2"/>
<dbReference type="GO" id="GO:0003700">
    <property type="term" value="F:DNA-binding transcription factor activity"/>
    <property type="evidence" value="ECO:0007669"/>
    <property type="project" value="InterPro"/>
</dbReference>
<proteinExistence type="inferred from homology"/>
<dbReference type="InterPro" id="IPR036388">
    <property type="entry name" value="WH-like_DNA-bd_sf"/>
</dbReference>
<evidence type="ECO:0000313" key="7">
    <source>
        <dbReference type="EMBL" id="SEK32079.1"/>
    </source>
</evidence>
<evidence type="ECO:0000256" key="3">
    <source>
        <dbReference type="ARBA" id="ARBA00023125"/>
    </source>
</evidence>
<dbReference type="EMBL" id="FOAP01000001">
    <property type="protein sequence ID" value="SEK32079.1"/>
    <property type="molecule type" value="Genomic_DNA"/>
</dbReference>
<dbReference type="Proteomes" id="UP000182719">
    <property type="component" value="Unassembled WGS sequence"/>
</dbReference>
<evidence type="ECO:0000313" key="8">
    <source>
        <dbReference type="Proteomes" id="UP000182719"/>
    </source>
</evidence>
<dbReference type="AlphaFoldDB" id="A0A1H7G1M4"/>
<evidence type="ECO:0000259" key="6">
    <source>
        <dbReference type="PROSITE" id="PS50931"/>
    </source>
</evidence>
<dbReference type="PANTHER" id="PTHR30537:SF5">
    <property type="entry name" value="HTH-TYPE TRANSCRIPTIONAL ACTIVATOR TTDR-RELATED"/>
    <property type="match status" value="1"/>
</dbReference>
<evidence type="ECO:0000256" key="1">
    <source>
        <dbReference type="ARBA" id="ARBA00009437"/>
    </source>
</evidence>
<keyword evidence="8" id="KW-1185">Reference proteome</keyword>
<evidence type="ECO:0000256" key="5">
    <source>
        <dbReference type="SAM" id="MobiDB-lite"/>
    </source>
</evidence>
<accession>A0A1H7G1M4</accession>
<dbReference type="Gene3D" id="3.40.190.290">
    <property type="match status" value="1"/>
</dbReference>
<keyword evidence="3" id="KW-0238">DNA-binding</keyword>
<reference evidence="8" key="1">
    <citation type="submission" date="2016-10" db="EMBL/GenBank/DDBJ databases">
        <authorList>
            <person name="Varghese N."/>
            <person name="Submissions S."/>
        </authorList>
    </citation>
    <scope>NUCLEOTIDE SEQUENCE [LARGE SCALE GENOMIC DNA]</scope>
    <source>
        <strain evidence="8">DSM 17044</strain>
    </source>
</reference>
<dbReference type="GO" id="GO:0003677">
    <property type="term" value="F:DNA binding"/>
    <property type="evidence" value="ECO:0007669"/>
    <property type="project" value="UniProtKB-KW"/>
</dbReference>
<dbReference type="RefSeq" id="WP_083422970.1">
    <property type="nucleotide sequence ID" value="NZ_FOAP01000001.1"/>
</dbReference>
<dbReference type="PRINTS" id="PR00039">
    <property type="entry name" value="HTHLYSR"/>
</dbReference>
<feature type="region of interest" description="Disordered" evidence="5">
    <location>
        <begin position="299"/>
        <end position="318"/>
    </location>
</feature>
<feature type="domain" description="HTH lysR-type" evidence="6">
    <location>
        <begin position="16"/>
        <end position="63"/>
    </location>
</feature>
<keyword evidence="4" id="KW-0804">Transcription</keyword>
<evidence type="ECO:0000256" key="4">
    <source>
        <dbReference type="ARBA" id="ARBA00023163"/>
    </source>
</evidence>
<dbReference type="InterPro" id="IPR036390">
    <property type="entry name" value="WH_DNA-bd_sf"/>
</dbReference>
<sequence>MAFDGKLLSGIGVMAAVVEAGTFVRAAETLGLTQSGVSRAVARLEQRVGVRLFDRTARAVSLTTEGRRFYEEVSPLLTGIEDAAAAAAVRGHLRVNADAAFGHNVLAPRIGEFLARYPELTMELVVRDRIGDLVAEGLDMAVRFGEPEPSSLICRQIGRSRVLTCASPEYVARRGRPKHPRELARGGHECILVRNTWTGRHFEWEFHKGSEVVPVDVQGRLMVNDSGSLISAMLSGHGVGQPFEFSVRELLDSGRLVQLLPAWSDERYPVHVYHRSREFPAAKVRAFIDFLLTLTDAGPGDAGSGGSRPAARPPGRRP</sequence>
<dbReference type="FunFam" id="1.10.10.10:FF:000001">
    <property type="entry name" value="LysR family transcriptional regulator"/>
    <property type="match status" value="1"/>
</dbReference>
<organism evidence="7 8">
    <name type="scientific">Stigmatella aurantiaca</name>
    <dbReference type="NCBI Taxonomy" id="41"/>
    <lineage>
        <taxon>Bacteria</taxon>
        <taxon>Pseudomonadati</taxon>
        <taxon>Myxococcota</taxon>
        <taxon>Myxococcia</taxon>
        <taxon>Myxococcales</taxon>
        <taxon>Cystobacterineae</taxon>
        <taxon>Archangiaceae</taxon>
        <taxon>Stigmatella</taxon>
    </lineage>
</organism>
<dbReference type="PANTHER" id="PTHR30537">
    <property type="entry name" value="HTH-TYPE TRANSCRIPTIONAL REGULATOR"/>
    <property type="match status" value="1"/>
</dbReference>
<dbReference type="PROSITE" id="PS50931">
    <property type="entry name" value="HTH_LYSR"/>
    <property type="match status" value="1"/>
</dbReference>
<dbReference type="SUPFAM" id="SSF46785">
    <property type="entry name" value="Winged helix' DNA-binding domain"/>
    <property type="match status" value="1"/>
</dbReference>
<gene>
    <name evidence="7" type="ORF">SAMN05444354_101277</name>
</gene>